<reference evidence="1" key="1">
    <citation type="submission" date="2019-08" db="EMBL/GenBank/DDBJ databases">
        <title>The genome of the North American firefly Photinus pyralis.</title>
        <authorList>
            <consortium name="Photinus pyralis genome working group"/>
            <person name="Fallon T.R."/>
            <person name="Sander Lower S.E."/>
            <person name="Weng J.-K."/>
        </authorList>
    </citation>
    <scope>NUCLEOTIDE SEQUENCE</scope>
    <source>
        <strain evidence="1">TRF0915ILg1</strain>
        <tissue evidence="1">Whole body</tissue>
    </source>
</reference>
<evidence type="ECO:0000313" key="2">
    <source>
        <dbReference type="Proteomes" id="UP000801492"/>
    </source>
</evidence>
<keyword evidence="2" id="KW-1185">Reference proteome</keyword>
<dbReference type="AlphaFoldDB" id="A0A8K0CSP7"/>
<organism evidence="1 2">
    <name type="scientific">Ignelater luminosus</name>
    <name type="common">Cucubano</name>
    <name type="synonym">Pyrophorus luminosus</name>
    <dbReference type="NCBI Taxonomy" id="2038154"/>
    <lineage>
        <taxon>Eukaryota</taxon>
        <taxon>Metazoa</taxon>
        <taxon>Ecdysozoa</taxon>
        <taxon>Arthropoda</taxon>
        <taxon>Hexapoda</taxon>
        <taxon>Insecta</taxon>
        <taxon>Pterygota</taxon>
        <taxon>Neoptera</taxon>
        <taxon>Endopterygota</taxon>
        <taxon>Coleoptera</taxon>
        <taxon>Polyphaga</taxon>
        <taxon>Elateriformia</taxon>
        <taxon>Elateroidea</taxon>
        <taxon>Elateridae</taxon>
        <taxon>Agrypninae</taxon>
        <taxon>Pyrophorini</taxon>
        <taxon>Ignelater</taxon>
    </lineage>
</organism>
<protein>
    <submittedName>
        <fullName evidence="1">Uncharacterized protein</fullName>
    </submittedName>
</protein>
<comment type="caution">
    <text evidence="1">The sequence shown here is derived from an EMBL/GenBank/DDBJ whole genome shotgun (WGS) entry which is preliminary data.</text>
</comment>
<accession>A0A8K0CSP7</accession>
<dbReference type="EMBL" id="VTPC01050064">
    <property type="protein sequence ID" value="KAF2890561.1"/>
    <property type="molecule type" value="Genomic_DNA"/>
</dbReference>
<evidence type="ECO:0000313" key="1">
    <source>
        <dbReference type="EMBL" id="KAF2890561.1"/>
    </source>
</evidence>
<gene>
    <name evidence="1" type="ORF">ILUMI_15612</name>
</gene>
<dbReference type="Proteomes" id="UP000801492">
    <property type="component" value="Unassembled WGS sequence"/>
</dbReference>
<dbReference type="OrthoDB" id="6772736at2759"/>
<proteinExistence type="predicted"/>
<name>A0A8K0CSP7_IGNLU</name>
<sequence>MNLADTDFIKEKSDVPEKLKLMLAEADAAGYHVKELLSDNSREFDSNAARLILTMSYIAQQNPCERENRSVVEAARTYMHLKNN</sequence>